<dbReference type="PANTHER" id="PTHR48007:SF43">
    <property type="entry name" value="POLLEN RECEPTOR-LIKE KINASE 4"/>
    <property type="match status" value="1"/>
</dbReference>
<comment type="caution">
    <text evidence="4">The sequence shown here is derived from an EMBL/GenBank/DDBJ whole genome shotgun (WGS) entry which is preliminary data.</text>
</comment>
<feature type="domain" description="Protein kinase" evidence="3">
    <location>
        <begin position="15"/>
        <end position="288"/>
    </location>
</feature>
<dbReference type="EMBL" id="JAUJYO010000009">
    <property type="protein sequence ID" value="KAK1308691.1"/>
    <property type="molecule type" value="Genomic_DNA"/>
</dbReference>
<keyword evidence="1" id="KW-0067">ATP-binding</keyword>
<organism evidence="4 5">
    <name type="scientific">Acorus calamus</name>
    <name type="common">Sweet flag</name>
    <dbReference type="NCBI Taxonomy" id="4465"/>
    <lineage>
        <taxon>Eukaryota</taxon>
        <taxon>Viridiplantae</taxon>
        <taxon>Streptophyta</taxon>
        <taxon>Embryophyta</taxon>
        <taxon>Tracheophyta</taxon>
        <taxon>Spermatophyta</taxon>
        <taxon>Magnoliopsida</taxon>
        <taxon>Liliopsida</taxon>
        <taxon>Acoraceae</taxon>
        <taxon>Acorus</taxon>
    </lineage>
</organism>
<keyword evidence="4" id="KW-0675">Receptor</keyword>
<dbReference type="Gene3D" id="1.10.510.10">
    <property type="entry name" value="Transferase(Phosphotransferase) domain 1"/>
    <property type="match status" value="1"/>
</dbReference>
<protein>
    <submittedName>
        <fullName evidence="4">Inactive receptor kinase</fullName>
    </submittedName>
</protein>
<proteinExistence type="predicted"/>
<keyword evidence="4" id="KW-0808">Transferase</keyword>
<dbReference type="InterPro" id="IPR011009">
    <property type="entry name" value="Kinase-like_dom_sf"/>
</dbReference>
<evidence type="ECO:0000313" key="5">
    <source>
        <dbReference type="Proteomes" id="UP001180020"/>
    </source>
</evidence>
<reference evidence="4" key="1">
    <citation type="journal article" date="2023" name="Nat. Commun.">
        <title>Diploid and tetraploid genomes of Acorus and the evolution of monocots.</title>
        <authorList>
            <person name="Ma L."/>
            <person name="Liu K.W."/>
            <person name="Li Z."/>
            <person name="Hsiao Y.Y."/>
            <person name="Qi Y."/>
            <person name="Fu T."/>
            <person name="Tang G.D."/>
            <person name="Zhang D."/>
            <person name="Sun W.H."/>
            <person name="Liu D.K."/>
            <person name="Li Y."/>
            <person name="Chen G.Z."/>
            <person name="Liu X.D."/>
            <person name="Liao X.Y."/>
            <person name="Jiang Y.T."/>
            <person name="Yu X."/>
            <person name="Hao Y."/>
            <person name="Huang J."/>
            <person name="Zhao X.W."/>
            <person name="Ke S."/>
            <person name="Chen Y.Y."/>
            <person name="Wu W.L."/>
            <person name="Hsu J.L."/>
            <person name="Lin Y.F."/>
            <person name="Huang M.D."/>
            <person name="Li C.Y."/>
            <person name="Huang L."/>
            <person name="Wang Z.W."/>
            <person name="Zhao X."/>
            <person name="Zhong W.Y."/>
            <person name="Peng D.H."/>
            <person name="Ahmad S."/>
            <person name="Lan S."/>
            <person name="Zhang J.S."/>
            <person name="Tsai W.C."/>
            <person name="Van de Peer Y."/>
            <person name="Liu Z.J."/>
        </authorList>
    </citation>
    <scope>NUCLEOTIDE SEQUENCE</scope>
    <source>
        <strain evidence="4">CP</strain>
    </source>
</reference>
<evidence type="ECO:0000259" key="3">
    <source>
        <dbReference type="PROSITE" id="PS50011"/>
    </source>
</evidence>
<dbReference type="Pfam" id="PF00069">
    <property type="entry name" value="Pkinase"/>
    <property type="match status" value="1"/>
</dbReference>
<evidence type="ECO:0000313" key="4">
    <source>
        <dbReference type="EMBL" id="KAK1308691.1"/>
    </source>
</evidence>
<dbReference type="AlphaFoldDB" id="A0AAV9E4R9"/>
<dbReference type="Gene3D" id="3.30.200.20">
    <property type="entry name" value="Phosphorylase Kinase, domain 1"/>
    <property type="match status" value="1"/>
</dbReference>
<evidence type="ECO:0000256" key="1">
    <source>
        <dbReference type="PROSITE-ProRule" id="PRU10141"/>
    </source>
</evidence>
<dbReference type="SUPFAM" id="SSF56112">
    <property type="entry name" value="Protein kinase-like (PK-like)"/>
    <property type="match status" value="1"/>
</dbReference>
<feature type="region of interest" description="Disordered" evidence="2">
    <location>
        <begin position="290"/>
        <end position="333"/>
    </location>
</feature>
<dbReference type="PANTHER" id="PTHR48007">
    <property type="entry name" value="LEUCINE-RICH REPEAT RECEPTOR-LIKE PROTEIN KINASE PXC1"/>
    <property type="match status" value="1"/>
</dbReference>
<evidence type="ECO:0000256" key="2">
    <source>
        <dbReference type="SAM" id="MobiDB-lite"/>
    </source>
</evidence>
<dbReference type="PROSITE" id="PS00107">
    <property type="entry name" value="PROTEIN_KINASE_ATP"/>
    <property type="match status" value="1"/>
</dbReference>
<dbReference type="GO" id="GO:0004672">
    <property type="term" value="F:protein kinase activity"/>
    <property type="evidence" value="ECO:0007669"/>
    <property type="project" value="InterPro"/>
</dbReference>
<sequence length="333" mass="36904">MFDLYFNPKMRDLLKASAEGLGKGSFGNCYKVTLDDRCNLVIKQLRNLLPLTTDEFVRHMSSLADAKDPNLLPLLDYFFSDDEKLLVSRFAPNRSLFERIHGGRGRNRVPFKWNTRLSIARGVARALLFLHSNAKPSETAPHGNLKTSNILLDEDGTPLVSNYGLRPLVSTTIAVRTMTSYKSPEYEHCRRVGHKSDVWSYGCVLLEIITGRMSSHSALEGVRGIELCGWVNRAVREEWTGEVFDVVIRAERGAMGGVLRLLNVALRCERVPEKRPEMAAVLREIEGIEMTASDDDGGGGGGGGADDDSQDRSFESVEGQRSNAGLASVNEDR</sequence>
<dbReference type="GO" id="GO:0005524">
    <property type="term" value="F:ATP binding"/>
    <property type="evidence" value="ECO:0007669"/>
    <property type="project" value="UniProtKB-UniRule"/>
</dbReference>
<dbReference type="InterPro" id="IPR017441">
    <property type="entry name" value="Protein_kinase_ATP_BS"/>
</dbReference>
<dbReference type="InterPro" id="IPR000719">
    <property type="entry name" value="Prot_kinase_dom"/>
</dbReference>
<gene>
    <name evidence="4" type="ORF">QJS10_CPA09g00541</name>
</gene>
<feature type="binding site" evidence="1">
    <location>
        <position position="43"/>
    </location>
    <ligand>
        <name>ATP</name>
        <dbReference type="ChEBI" id="CHEBI:30616"/>
    </ligand>
</feature>
<keyword evidence="4" id="KW-0418">Kinase</keyword>
<reference evidence="4" key="2">
    <citation type="submission" date="2023-06" db="EMBL/GenBank/DDBJ databases">
        <authorList>
            <person name="Ma L."/>
            <person name="Liu K.-W."/>
            <person name="Li Z."/>
            <person name="Hsiao Y.-Y."/>
            <person name="Qi Y."/>
            <person name="Fu T."/>
            <person name="Tang G."/>
            <person name="Zhang D."/>
            <person name="Sun W.-H."/>
            <person name="Liu D.-K."/>
            <person name="Li Y."/>
            <person name="Chen G.-Z."/>
            <person name="Liu X.-D."/>
            <person name="Liao X.-Y."/>
            <person name="Jiang Y.-T."/>
            <person name="Yu X."/>
            <person name="Hao Y."/>
            <person name="Huang J."/>
            <person name="Zhao X.-W."/>
            <person name="Ke S."/>
            <person name="Chen Y.-Y."/>
            <person name="Wu W.-L."/>
            <person name="Hsu J.-L."/>
            <person name="Lin Y.-F."/>
            <person name="Huang M.-D."/>
            <person name="Li C.-Y."/>
            <person name="Huang L."/>
            <person name="Wang Z.-W."/>
            <person name="Zhao X."/>
            <person name="Zhong W.-Y."/>
            <person name="Peng D.-H."/>
            <person name="Ahmad S."/>
            <person name="Lan S."/>
            <person name="Zhang J.-S."/>
            <person name="Tsai W.-C."/>
            <person name="Van De Peer Y."/>
            <person name="Liu Z.-J."/>
        </authorList>
    </citation>
    <scope>NUCLEOTIDE SEQUENCE</scope>
    <source>
        <strain evidence="4">CP</strain>
        <tissue evidence="4">Leaves</tissue>
    </source>
</reference>
<dbReference type="InterPro" id="IPR046959">
    <property type="entry name" value="PRK1-6/SRF4-like"/>
</dbReference>
<keyword evidence="1" id="KW-0547">Nucleotide-binding</keyword>
<dbReference type="Proteomes" id="UP001180020">
    <property type="component" value="Unassembled WGS sequence"/>
</dbReference>
<name>A0AAV9E4R9_ACOCL</name>
<accession>A0AAV9E4R9</accession>
<dbReference type="PROSITE" id="PS50011">
    <property type="entry name" value="PROTEIN_KINASE_DOM"/>
    <property type="match status" value="1"/>
</dbReference>
<keyword evidence="5" id="KW-1185">Reference proteome</keyword>